<accession>A0A1B4FG41</accession>
<dbReference type="SUPFAM" id="SSF54593">
    <property type="entry name" value="Glyoxalase/Bleomycin resistance protein/Dihydroxybiphenyl dioxygenase"/>
    <property type="match status" value="2"/>
</dbReference>
<protein>
    <submittedName>
        <fullName evidence="2">Glyoxalase</fullName>
    </submittedName>
</protein>
<sequence length="311" mass="34313">MIERVAVQSLRGIAVCAPSATISAPFFRDQWGLAKVPAAQPETVYFRGTLGEQWIYALRDAAYHGIDYLHFALVDAMAVDRFYEQLQADGVVVGTPPARLATPGGGYGFDAIDPEGRRLRFSSDVACHPETEDRVAQPSKISHVVLNSPDLARMERFYCDVLGFRTSDYSGEMMVFLRCTSEHHSIAFNKGPYPSLNHVAFGMPSLDSFMRGIGRMRAQGQTPAWGPGRHGPGDNTFAYFVSPSGFVIEYTSEVQQIDEATHVPKIWPRDKPDAMDQWMTAGPPPAALRAVMQGRAEAAWTRQQLARGGKD</sequence>
<proteinExistence type="predicted"/>
<evidence type="ECO:0000313" key="3">
    <source>
        <dbReference type="Proteomes" id="UP000062519"/>
    </source>
</evidence>
<dbReference type="AlphaFoldDB" id="A0A1B4FG41"/>
<name>A0A1B4FG41_9BURK</name>
<organism evidence="2 3">
    <name type="scientific">Burkholderia mayonis</name>
    <dbReference type="NCBI Taxonomy" id="1385591"/>
    <lineage>
        <taxon>Bacteria</taxon>
        <taxon>Pseudomonadati</taxon>
        <taxon>Pseudomonadota</taxon>
        <taxon>Betaproteobacteria</taxon>
        <taxon>Burkholderiales</taxon>
        <taxon>Burkholderiaceae</taxon>
        <taxon>Burkholderia</taxon>
        <taxon>pseudomallei group</taxon>
    </lineage>
</organism>
<dbReference type="InterPro" id="IPR029068">
    <property type="entry name" value="Glyas_Bleomycin-R_OHBP_Dase"/>
</dbReference>
<dbReference type="EMBL" id="CP013386">
    <property type="protein sequence ID" value="AOJ02674.1"/>
    <property type="molecule type" value="Genomic_DNA"/>
</dbReference>
<dbReference type="InterPro" id="IPR037523">
    <property type="entry name" value="VOC_core"/>
</dbReference>
<feature type="domain" description="VOC" evidence="1">
    <location>
        <begin position="140"/>
        <end position="253"/>
    </location>
</feature>
<dbReference type="Pfam" id="PF00903">
    <property type="entry name" value="Glyoxalase"/>
    <property type="match status" value="1"/>
</dbReference>
<dbReference type="InterPro" id="IPR004360">
    <property type="entry name" value="Glyas_Fos-R_dOase_dom"/>
</dbReference>
<reference evidence="2 3" key="1">
    <citation type="submission" date="2015-12" db="EMBL/GenBank/DDBJ databases">
        <title>Diversity of Burkholderia near neighbor genomes.</title>
        <authorList>
            <person name="Sahl J."/>
            <person name="Wagner D."/>
            <person name="Keim P."/>
        </authorList>
    </citation>
    <scope>NUCLEOTIDE SEQUENCE [LARGE SCALE GENOMIC DNA]</scope>
    <source>
        <strain evidence="2 3">BDU6</strain>
    </source>
</reference>
<evidence type="ECO:0000259" key="1">
    <source>
        <dbReference type="PROSITE" id="PS51819"/>
    </source>
</evidence>
<dbReference type="Proteomes" id="UP000062519">
    <property type="component" value="Chromosome 1"/>
</dbReference>
<evidence type="ECO:0000313" key="2">
    <source>
        <dbReference type="EMBL" id="AOJ02674.1"/>
    </source>
</evidence>
<dbReference type="PROSITE" id="PS51819">
    <property type="entry name" value="VOC"/>
    <property type="match status" value="2"/>
</dbReference>
<dbReference type="Gene3D" id="3.10.180.10">
    <property type="entry name" value="2,3-Dihydroxybiphenyl 1,2-Dioxygenase, domain 1"/>
    <property type="match status" value="2"/>
</dbReference>
<feature type="domain" description="VOC" evidence="1">
    <location>
        <begin position="9"/>
        <end position="124"/>
    </location>
</feature>
<keyword evidence="3" id="KW-1185">Reference proteome</keyword>
<gene>
    <name evidence="2" type="ORF">WS70_13250</name>
</gene>
<dbReference type="RefSeq" id="WP_059597576.1">
    <property type="nucleotide sequence ID" value="NZ_CP013386.1"/>
</dbReference>
<dbReference type="KEGG" id="buu:WS70_13250"/>